<dbReference type="EMBL" id="JAOTPV010000004">
    <property type="protein sequence ID" value="KAJ4483859.1"/>
    <property type="molecule type" value="Genomic_DNA"/>
</dbReference>
<feature type="compositionally biased region" description="Acidic residues" evidence="1">
    <location>
        <begin position="48"/>
        <end position="59"/>
    </location>
</feature>
<organism evidence="2 3">
    <name type="scientific">Lentinula aciculospora</name>
    <dbReference type="NCBI Taxonomy" id="153920"/>
    <lineage>
        <taxon>Eukaryota</taxon>
        <taxon>Fungi</taxon>
        <taxon>Dikarya</taxon>
        <taxon>Basidiomycota</taxon>
        <taxon>Agaricomycotina</taxon>
        <taxon>Agaricomycetes</taxon>
        <taxon>Agaricomycetidae</taxon>
        <taxon>Agaricales</taxon>
        <taxon>Marasmiineae</taxon>
        <taxon>Omphalotaceae</taxon>
        <taxon>Lentinula</taxon>
    </lineage>
</organism>
<sequence length="328" mass="36038">MDALTRSLSGAVPRIDIYQQDSSQTAIVYHSAIEDPDSSNDKTCTPPDQDENDNTDEEEGRSRRGGAGGSGGGSSKLGTKRGPSPSFVRRDKRERPQQPSDFQIMLNQVHIAFNCPQEQLVSNGFSKYLVIPAESPASAIPPIHIATLPFQVPTGIVTPPPRDSSTASITSGSVTPMSIASSTYPVPLSSAHSSHMDAKGTAGRLNTHFASQSSSELTELLHPSSIVKHAGVILDARIHQSMIGIVWAGNMYLEGLKPAPKPFRVVVKLVDWERDSDMPDGAETLHGEALRHEARVHRWIQYWPSFLWRLQWFRLDRTSTRIQRSKTP</sequence>
<proteinExistence type="predicted"/>
<gene>
    <name evidence="2" type="ORF">J3R30DRAFT_1842925</name>
</gene>
<name>A0A9W9DSQ3_9AGAR</name>
<evidence type="ECO:0000256" key="1">
    <source>
        <dbReference type="SAM" id="MobiDB-lite"/>
    </source>
</evidence>
<evidence type="ECO:0000313" key="2">
    <source>
        <dbReference type="EMBL" id="KAJ4483859.1"/>
    </source>
</evidence>
<dbReference type="Proteomes" id="UP001150266">
    <property type="component" value="Unassembled WGS sequence"/>
</dbReference>
<feature type="region of interest" description="Disordered" evidence="1">
    <location>
        <begin position="1"/>
        <end position="97"/>
    </location>
</feature>
<comment type="caution">
    <text evidence="2">The sequence shown here is derived from an EMBL/GenBank/DDBJ whole genome shotgun (WGS) entry which is preliminary data.</text>
</comment>
<evidence type="ECO:0000313" key="3">
    <source>
        <dbReference type="Proteomes" id="UP001150266"/>
    </source>
</evidence>
<protein>
    <submittedName>
        <fullName evidence="2">Uncharacterized protein</fullName>
    </submittedName>
</protein>
<reference evidence="2" key="1">
    <citation type="submission" date="2022-08" db="EMBL/GenBank/DDBJ databases">
        <title>A Global Phylogenomic Analysis of the Shiitake Genus Lentinula.</title>
        <authorList>
            <consortium name="DOE Joint Genome Institute"/>
            <person name="Sierra-Patev S."/>
            <person name="Min B."/>
            <person name="Naranjo-Ortiz M."/>
            <person name="Looney B."/>
            <person name="Konkel Z."/>
            <person name="Slot J.C."/>
            <person name="Sakamoto Y."/>
            <person name="Steenwyk J.L."/>
            <person name="Rokas A."/>
            <person name="Carro J."/>
            <person name="Camarero S."/>
            <person name="Ferreira P."/>
            <person name="Molpeceres G."/>
            <person name="Ruiz-Duenas F.J."/>
            <person name="Serrano A."/>
            <person name="Henrissat B."/>
            <person name="Drula E."/>
            <person name="Hughes K.W."/>
            <person name="Mata J.L."/>
            <person name="Ishikawa N.K."/>
            <person name="Vargas-Isla R."/>
            <person name="Ushijima S."/>
            <person name="Smith C.A."/>
            <person name="Ahrendt S."/>
            <person name="Andreopoulos W."/>
            <person name="He G."/>
            <person name="Labutti K."/>
            <person name="Lipzen A."/>
            <person name="Ng V."/>
            <person name="Riley R."/>
            <person name="Sandor L."/>
            <person name="Barry K."/>
            <person name="Martinez A.T."/>
            <person name="Xiao Y."/>
            <person name="Gibbons J.G."/>
            <person name="Terashima K."/>
            <person name="Grigoriev I.V."/>
            <person name="Hibbett D.S."/>
        </authorList>
    </citation>
    <scope>NUCLEOTIDE SEQUENCE</scope>
    <source>
        <strain evidence="2">JLM2183</strain>
    </source>
</reference>
<accession>A0A9W9DSQ3</accession>
<feature type="compositionally biased region" description="Gly residues" evidence="1">
    <location>
        <begin position="65"/>
        <end position="75"/>
    </location>
</feature>
<dbReference type="OrthoDB" id="427969at2759"/>
<dbReference type="AlphaFoldDB" id="A0A9W9DSQ3"/>
<keyword evidence="3" id="KW-1185">Reference proteome</keyword>